<dbReference type="STRING" id="1842727.RD110_07165"/>
<evidence type="ECO:0000256" key="1">
    <source>
        <dbReference type="SAM" id="MobiDB-lite"/>
    </source>
</evidence>
<proteinExistence type="predicted"/>
<gene>
    <name evidence="2" type="ORF">RD110_07165</name>
</gene>
<sequence>MPATPDRIQTATALRDLVAARPTPRACQCALGTCAAWESITEERWPGAQLEAVATLRDPDLDEPTFEERHPHGTRYESPDAPITLTFFPFNRCDVWHCRVCDKHLLRYTEFGGYYVDHRVRTLDPGLIED</sequence>
<dbReference type="EMBL" id="CP019236">
    <property type="protein sequence ID" value="APW37007.1"/>
    <property type="molecule type" value="Genomic_DNA"/>
</dbReference>
<dbReference type="Proteomes" id="UP000186609">
    <property type="component" value="Chromosome"/>
</dbReference>
<accession>A0A1P8JTC9</accession>
<name>A0A1P8JTC9_9BURK</name>
<dbReference type="AlphaFoldDB" id="A0A1P8JTC9"/>
<organism evidence="2 3">
    <name type="scientific">Rhodoferax koreensis</name>
    <dbReference type="NCBI Taxonomy" id="1842727"/>
    <lineage>
        <taxon>Bacteria</taxon>
        <taxon>Pseudomonadati</taxon>
        <taxon>Pseudomonadota</taxon>
        <taxon>Betaproteobacteria</taxon>
        <taxon>Burkholderiales</taxon>
        <taxon>Comamonadaceae</taxon>
        <taxon>Rhodoferax</taxon>
    </lineage>
</organism>
<feature type="compositionally biased region" description="Basic and acidic residues" evidence="1">
    <location>
        <begin position="66"/>
        <end position="77"/>
    </location>
</feature>
<keyword evidence="3" id="KW-1185">Reference proteome</keyword>
<dbReference type="RefSeq" id="WP_076198033.1">
    <property type="nucleotide sequence ID" value="NZ_CP019236.1"/>
</dbReference>
<evidence type="ECO:0000313" key="3">
    <source>
        <dbReference type="Proteomes" id="UP000186609"/>
    </source>
</evidence>
<protein>
    <submittedName>
        <fullName evidence="2">Uncharacterized protein</fullName>
    </submittedName>
</protein>
<dbReference type="OrthoDB" id="6888798at2"/>
<evidence type="ECO:0000313" key="2">
    <source>
        <dbReference type="EMBL" id="APW37007.1"/>
    </source>
</evidence>
<feature type="region of interest" description="Disordered" evidence="1">
    <location>
        <begin position="57"/>
        <end position="77"/>
    </location>
</feature>
<dbReference type="KEGG" id="rhy:RD110_07165"/>
<reference evidence="2 3" key="1">
    <citation type="submission" date="2017-01" db="EMBL/GenBank/DDBJ databases">
        <authorList>
            <person name="Mah S.A."/>
            <person name="Swanson W.J."/>
            <person name="Moy G.W."/>
            <person name="Vacquier V.D."/>
        </authorList>
    </citation>
    <scope>NUCLEOTIDE SEQUENCE [LARGE SCALE GENOMIC DNA]</scope>
    <source>
        <strain evidence="2 3">DCY110</strain>
    </source>
</reference>